<evidence type="ECO:0000256" key="1">
    <source>
        <dbReference type="ARBA" id="ARBA00022741"/>
    </source>
</evidence>
<evidence type="ECO:0000313" key="7">
    <source>
        <dbReference type="EMBL" id="VEB02703.1"/>
    </source>
</evidence>
<dbReference type="GO" id="GO:0016787">
    <property type="term" value="F:hydrolase activity"/>
    <property type="evidence" value="ECO:0007669"/>
    <property type="project" value="UniProtKB-KW"/>
</dbReference>
<proteinExistence type="inferred from homology"/>
<keyword evidence="1" id="KW-0547">Nucleotide-binding</keyword>
<dbReference type="Gene3D" id="3.40.50.300">
    <property type="entry name" value="P-loop containing nucleotide triphosphate hydrolases"/>
    <property type="match status" value="1"/>
</dbReference>
<dbReference type="InterPro" id="IPR027417">
    <property type="entry name" value="P-loop_NTPase"/>
</dbReference>
<feature type="domain" description="Helicase C-terminal" evidence="6">
    <location>
        <begin position="1"/>
        <end position="51"/>
    </location>
</feature>
<reference evidence="7 8" key="1">
    <citation type="submission" date="2018-12" db="EMBL/GenBank/DDBJ databases">
        <authorList>
            <consortium name="Pathogen Informatics"/>
        </authorList>
    </citation>
    <scope>NUCLEOTIDE SEQUENCE [LARGE SCALE GENOMIC DNA]</scope>
    <source>
        <strain evidence="7 8">NCTC13635</strain>
    </source>
</reference>
<dbReference type="GO" id="GO:0005829">
    <property type="term" value="C:cytosol"/>
    <property type="evidence" value="ECO:0007669"/>
    <property type="project" value="TreeGrafter"/>
</dbReference>
<dbReference type="AlphaFoldDB" id="A0A447RSD5"/>
<evidence type="ECO:0000256" key="2">
    <source>
        <dbReference type="ARBA" id="ARBA00022801"/>
    </source>
</evidence>
<evidence type="ECO:0000256" key="4">
    <source>
        <dbReference type="ARBA" id="ARBA00022840"/>
    </source>
</evidence>
<evidence type="ECO:0000313" key="8">
    <source>
        <dbReference type="Proteomes" id="UP000282433"/>
    </source>
</evidence>
<organism evidence="7 8">
    <name type="scientific">Klebsiella pneumoniae</name>
    <dbReference type="NCBI Taxonomy" id="573"/>
    <lineage>
        <taxon>Bacteria</taxon>
        <taxon>Pseudomonadati</taxon>
        <taxon>Pseudomonadota</taxon>
        <taxon>Gammaproteobacteria</taxon>
        <taxon>Enterobacterales</taxon>
        <taxon>Enterobacteriaceae</taxon>
        <taxon>Klebsiella/Raoultella group</taxon>
        <taxon>Klebsiella</taxon>
        <taxon>Klebsiella pneumoniae complex</taxon>
    </lineage>
</organism>
<dbReference type="Proteomes" id="UP000282433">
    <property type="component" value="Chromosome"/>
</dbReference>
<evidence type="ECO:0000256" key="3">
    <source>
        <dbReference type="ARBA" id="ARBA00022806"/>
    </source>
</evidence>
<dbReference type="InterPro" id="IPR001650">
    <property type="entry name" value="Helicase_C-like"/>
</dbReference>
<comment type="similarity">
    <text evidence="5">Belongs to the DEAD box helicase family.</text>
</comment>
<dbReference type="PROSITE" id="PS51194">
    <property type="entry name" value="HELICASE_CTER"/>
    <property type="match status" value="1"/>
</dbReference>
<keyword evidence="4" id="KW-0067">ATP-binding</keyword>
<dbReference type="PANTHER" id="PTHR47959">
    <property type="entry name" value="ATP-DEPENDENT RNA HELICASE RHLE-RELATED"/>
    <property type="match status" value="1"/>
</dbReference>
<sequence>MDSESYVHRIGRTGRAGRAGRALLFVENRERRLLRNIERTMKLTIPEVGTA</sequence>
<keyword evidence="2 7" id="KW-0378">Hydrolase</keyword>
<protein>
    <submittedName>
        <fullName evidence="7">ATP-dependent RNA helicase DeaD</fullName>
        <ecNumber evidence="7">3.6.4.13</ecNumber>
    </submittedName>
</protein>
<accession>A0A447RSD5</accession>
<dbReference type="GO" id="GO:0003724">
    <property type="term" value="F:RNA helicase activity"/>
    <property type="evidence" value="ECO:0007669"/>
    <property type="project" value="UniProtKB-EC"/>
</dbReference>
<dbReference type="EMBL" id="LR134162">
    <property type="protein sequence ID" value="VEB02703.1"/>
    <property type="molecule type" value="Genomic_DNA"/>
</dbReference>
<evidence type="ECO:0000259" key="6">
    <source>
        <dbReference type="PROSITE" id="PS51194"/>
    </source>
</evidence>
<evidence type="ECO:0000256" key="5">
    <source>
        <dbReference type="ARBA" id="ARBA00038437"/>
    </source>
</evidence>
<name>A0A447RSD5_KLEPN</name>
<dbReference type="SUPFAM" id="SSF52540">
    <property type="entry name" value="P-loop containing nucleoside triphosphate hydrolases"/>
    <property type="match status" value="1"/>
</dbReference>
<dbReference type="InterPro" id="IPR050079">
    <property type="entry name" value="DEAD_box_RNA_helicase"/>
</dbReference>
<dbReference type="EC" id="3.6.4.13" evidence="7"/>
<keyword evidence="3 7" id="KW-0347">Helicase</keyword>
<dbReference type="GO" id="GO:0005524">
    <property type="term" value="F:ATP binding"/>
    <property type="evidence" value="ECO:0007669"/>
    <property type="project" value="UniProtKB-KW"/>
</dbReference>
<gene>
    <name evidence="7" type="primary">deaD_2</name>
    <name evidence="7" type="ORF">NCTC13635_03060</name>
</gene>
<dbReference type="PANTHER" id="PTHR47959:SF1">
    <property type="entry name" value="ATP-DEPENDENT RNA HELICASE DBPA"/>
    <property type="match status" value="1"/>
</dbReference>